<accession>A0ABD3E1I4</accession>
<evidence type="ECO:0000313" key="2">
    <source>
        <dbReference type="Proteomes" id="UP001632038"/>
    </source>
</evidence>
<dbReference type="EMBL" id="JAVIJP010000009">
    <property type="protein sequence ID" value="KAL3647971.1"/>
    <property type="molecule type" value="Genomic_DNA"/>
</dbReference>
<organism evidence="1 2">
    <name type="scientific">Castilleja foliolosa</name>
    <dbReference type="NCBI Taxonomy" id="1961234"/>
    <lineage>
        <taxon>Eukaryota</taxon>
        <taxon>Viridiplantae</taxon>
        <taxon>Streptophyta</taxon>
        <taxon>Embryophyta</taxon>
        <taxon>Tracheophyta</taxon>
        <taxon>Spermatophyta</taxon>
        <taxon>Magnoliopsida</taxon>
        <taxon>eudicotyledons</taxon>
        <taxon>Gunneridae</taxon>
        <taxon>Pentapetalae</taxon>
        <taxon>asterids</taxon>
        <taxon>lamiids</taxon>
        <taxon>Lamiales</taxon>
        <taxon>Orobanchaceae</taxon>
        <taxon>Pedicularideae</taxon>
        <taxon>Castillejinae</taxon>
        <taxon>Castilleja</taxon>
    </lineage>
</organism>
<sequence length="141" mass="16193">MNSTSQQDDVENLTVSFGKAPSTPNYLEELLLRNPGYSVGPRERECNNEEAMISEEAVHCRSCKKDHATYAYYYCPYTPCNICFRTGHDPWVCPYLRNIPKGAKFDTDNYFVSCQCGGGRFDVDKWVCTHCPGYPRLLRRL</sequence>
<evidence type="ECO:0000313" key="1">
    <source>
        <dbReference type="EMBL" id="KAL3647971.1"/>
    </source>
</evidence>
<keyword evidence="2" id="KW-1185">Reference proteome</keyword>
<comment type="caution">
    <text evidence="1">The sequence shown here is derived from an EMBL/GenBank/DDBJ whole genome shotgun (WGS) entry which is preliminary data.</text>
</comment>
<proteinExistence type="predicted"/>
<dbReference type="AlphaFoldDB" id="A0ABD3E1I4"/>
<protein>
    <submittedName>
        <fullName evidence="1">Uncharacterized protein</fullName>
    </submittedName>
</protein>
<gene>
    <name evidence="1" type="ORF">CASFOL_008939</name>
</gene>
<name>A0ABD3E1I4_9LAMI</name>
<dbReference type="Proteomes" id="UP001632038">
    <property type="component" value="Unassembled WGS sequence"/>
</dbReference>
<reference evidence="2" key="1">
    <citation type="journal article" date="2024" name="IScience">
        <title>Strigolactones Initiate the Formation of Haustorium-like Structures in Castilleja.</title>
        <authorList>
            <person name="Buerger M."/>
            <person name="Peterson D."/>
            <person name="Chory J."/>
        </authorList>
    </citation>
    <scope>NUCLEOTIDE SEQUENCE [LARGE SCALE GENOMIC DNA]</scope>
</reference>